<gene>
    <name evidence="1" type="ORF">ASPBRDRAFT_317013</name>
</gene>
<dbReference type="Proteomes" id="UP000184499">
    <property type="component" value="Unassembled WGS sequence"/>
</dbReference>
<reference evidence="2" key="1">
    <citation type="journal article" date="2017" name="Genome Biol.">
        <title>Comparative genomics reveals high biological diversity and specific adaptations in the industrially and medically important fungal genus Aspergillus.</title>
        <authorList>
            <person name="de Vries R.P."/>
            <person name="Riley R."/>
            <person name="Wiebenga A."/>
            <person name="Aguilar-Osorio G."/>
            <person name="Amillis S."/>
            <person name="Uchima C.A."/>
            <person name="Anderluh G."/>
            <person name="Asadollahi M."/>
            <person name="Askin M."/>
            <person name="Barry K."/>
            <person name="Battaglia E."/>
            <person name="Bayram O."/>
            <person name="Benocci T."/>
            <person name="Braus-Stromeyer S.A."/>
            <person name="Caldana C."/>
            <person name="Canovas D."/>
            <person name="Cerqueira G.C."/>
            <person name="Chen F."/>
            <person name="Chen W."/>
            <person name="Choi C."/>
            <person name="Clum A."/>
            <person name="Dos Santos R.A."/>
            <person name="Damasio A.R."/>
            <person name="Diallinas G."/>
            <person name="Emri T."/>
            <person name="Fekete E."/>
            <person name="Flipphi M."/>
            <person name="Freyberg S."/>
            <person name="Gallo A."/>
            <person name="Gournas C."/>
            <person name="Habgood R."/>
            <person name="Hainaut M."/>
            <person name="Harispe M.L."/>
            <person name="Henrissat B."/>
            <person name="Hilden K.S."/>
            <person name="Hope R."/>
            <person name="Hossain A."/>
            <person name="Karabika E."/>
            <person name="Karaffa L."/>
            <person name="Karanyi Z."/>
            <person name="Krasevec N."/>
            <person name="Kuo A."/>
            <person name="Kusch H."/>
            <person name="LaButti K."/>
            <person name="Lagendijk E.L."/>
            <person name="Lapidus A."/>
            <person name="Levasseur A."/>
            <person name="Lindquist E."/>
            <person name="Lipzen A."/>
            <person name="Logrieco A.F."/>
            <person name="MacCabe A."/>
            <person name="Maekelae M.R."/>
            <person name="Malavazi I."/>
            <person name="Melin P."/>
            <person name="Meyer V."/>
            <person name="Mielnichuk N."/>
            <person name="Miskei M."/>
            <person name="Molnar A.P."/>
            <person name="Mule G."/>
            <person name="Ngan C.Y."/>
            <person name="Orejas M."/>
            <person name="Orosz E."/>
            <person name="Ouedraogo J.P."/>
            <person name="Overkamp K.M."/>
            <person name="Park H.-S."/>
            <person name="Perrone G."/>
            <person name="Piumi F."/>
            <person name="Punt P.J."/>
            <person name="Ram A.F."/>
            <person name="Ramon A."/>
            <person name="Rauscher S."/>
            <person name="Record E."/>
            <person name="Riano-Pachon D.M."/>
            <person name="Robert V."/>
            <person name="Roehrig J."/>
            <person name="Ruller R."/>
            <person name="Salamov A."/>
            <person name="Salih N.S."/>
            <person name="Samson R.A."/>
            <person name="Sandor E."/>
            <person name="Sanguinetti M."/>
            <person name="Schuetze T."/>
            <person name="Sepcic K."/>
            <person name="Shelest E."/>
            <person name="Sherlock G."/>
            <person name="Sophianopoulou V."/>
            <person name="Squina F.M."/>
            <person name="Sun H."/>
            <person name="Susca A."/>
            <person name="Todd R.B."/>
            <person name="Tsang A."/>
            <person name="Unkles S.E."/>
            <person name="van de Wiele N."/>
            <person name="van Rossen-Uffink D."/>
            <person name="Oliveira J.V."/>
            <person name="Vesth T.C."/>
            <person name="Visser J."/>
            <person name="Yu J.-H."/>
            <person name="Zhou M."/>
            <person name="Andersen M.R."/>
            <person name="Archer D.B."/>
            <person name="Baker S.E."/>
            <person name="Benoit I."/>
            <person name="Brakhage A.A."/>
            <person name="Braus G.H."/>
            <person name="Fischer R."/>
            <person name="Frisvad J.C."/>
            <person name="Goldman G.H."/>
            <person name="Houbraken J."/>
            <person name="Oakley B."/>
            <person name="Pocsi I."/>
            <person name="Scazzocchio C."/>
            <person name="Seiboth B."/>
            <person name="vanKuyk P.A."/>
            <person name="Wortman J."/>
            <person name="Dyer P.S."/>
            <person name="Grigoriev I.V."/>
        </authorList>
    </citation>
    <scope>NUCLEOTIDE SEQUENCE [LARGE SCALE GENOMIC DNA]</scope>
    <source>
        <strain evidence="2">CBS 101740 / IMI 381727 / IBT 21946</strain>
    </source>
</reference>
<dbReference type="GeneID" id="93575416"/>
<proteinExistence type="predicted"/>
<protein>
    <submittedName>
        <fullName evidence="1">Uncharacterized protein</fullName>
    </submittedName>
</protein>
<name>A0A1L9U947_ASPBC</name>
<dbReference type="AlphaFoldDB" id="A0A1L9U947"/>
<dbReference type="RefSeq" id="XP_067475332.1">
    <property type="nucleotide sequence ID" value="XM_067622928.1"/>
</dbReference>
<accession>A0A1L9U947</accession>
<dbReference type="EMBL" id="KV878691">
    <property type="protein sequence ID" value="OJJ68083.1"/>
    <property type="molecule type" value="Genomic_DNA"/>
</dbReference>
<sequence>MDPPWTAELKVWPGWRWRGYAFLARRPTRQDGRASSRVKVKCRALVAEEVPLSILPAGSQRRGRQNILSVGTIGAPRCSSRGLTGFMEHSSAEKGRVVVGSDCIINQHFHPHVHGGIHASSFQLY</sequence>
<organism evidence="1 2">
    <name type="scientific">Aspergillus brasiliensis (strain CBS 101740 / IMI 381727 / IBT 21946)</name>
    <dbReference type="NCBI Taxonomy" id="767769"/>
    <lineage>
        <taxon>Eukaryota</taxon>
        <taxon>Fungi</taxon>
        <taxon>Dikarya</taxon>
        <taxon>Ascomycota</taxon>
        <taxon>Pezizomycotina</taxon>
        <taxon>Eurotiomycetes</taxon>
        <taxon>Eurotiomycetidae</taxon>
        <taxon>Eurotiales</taxon>
        <taxon>Aspergillaceae</taxon>
        <taxon>Aspergillus</taxon>
        <taxon>Aspergillus subgen. Circumdati</taxon>
    </lineage>
</organism>
<evidence type="ECO:0000313" key="2">
    <source>
        <dbReference type="Proteomes" id="UP000184499"/>
    </source>
</evidence>
<keyword evidence="2" id="KW-1185">Reference proteome</keyword>
<dbReference type="VEuPathDB" id="FungiDB:ASPBRDRAFT_317013"/>
<evidence type="ECO:0000313" key="1">
    <source>
        <dbReference type="EMBL" id="OJJ68083.1"/>
    </source>
</evidence>